<dbReference type="GO" id="GO:0046872">
    <property type="term" value="F:metal ion binding"/>
    <property type="evidence" value="ECO:0007669"/>
    <property type="project" value="UniProtKB-KW"/>
</dbReference>
<dbReference type="SUPFAM" id="SSF81301">
    <property type="entry name" value="Nucleotidyltransferase"/>
    <property type="match status" value="1"/>
</dbReference>
<dbReference type="eggNOG" id="COG1669">
    <property type="taxonomic scope" value="Bacteria"/>
</dbReference>
<protein>
    <recommendedName>
        <fullName evidence="10">Polymerase nucleotidyl transferase domain-containing protein</fullName>
    </recommendedName>
</protein>
<name>Q0G2H0_9HYPH</name>
<keyword evidence="7" id="KW-0067">ATP-binding</keyword>
<comment type="similarity">
    <text evidence="9">Belongs to the MntA antitoxin family.</text>
</comment>
<evidence type="ECO:0000256" key="2">
    <source>
        <dbReference type="ARBA" id="ARBA00022649"/>
    </source>
</evidence>
<keyword evidence="4" id="KW-0548">Nucleotidyltransferase</keyword>
<dbReference type="InterPro" id="IPR043519">
    <property type="entry name" value="NT_sf"/>
</dbReference>
<dbReference type="HOGENOM" id="CLU_130257_10_2_5"/>
<dbReference type="AlphaFoldDB" id="Q0G2H0"/>
<keyword evidence="12" id="KW-1185">Reference proteome</keyword>
<sequence length="98" mass="11220">MTMRPSEALEMHRETIREILSRYPVSNPRVFGSVARGEDTEESDLDILVTPQPSLDYFELFRAQNEVGAAIGHSVDLRLDGEFSPRVLRRIQRDFTAL</sequence>
<evidence type="ECO:0000256" key="1">
    <source>
        <dbReference type="ARBA" id="ARBA00001946"/>
    </source>
</evidence>
<evidence type="ECO:0000256" key="9">
    <source>
        <dbReference type="ARBA" id="ARBA00038276"/>
    </source>
</evidence>
<comment type="caution">
    <text evidence="11">The sequence shown here is derived from an EMBL/GenBank/DDBJ whole genome shotgun (WGS) entry which is preliminary data.</text>
</comment>
<evidence type="ECO:0000256" key="5">
    <source>
        <dbReference type="ARBA" id="ARBA00022723"/>
    </source>
</evidence>
<dbReference type="PANTHER" id="PTHR33571:SF12">
    <property type="entry name" value="BSL3053 PROTEIN"/>
    <property type="match status" value="1"/>
</dbReference>
<dbReference type="EMBL" id="AATP01000003">
    <property type="protein sequence ID" value="EAU41228.1"/>
    <property type="molecule type" value="Genomic_DNA"/>
</dbReference>
<evidence type="ECO:0000256" key="8">
    <source>
        <dbReference type="ARBA" id="ARBA00022842"/>
    </source>
</evidence>
<evidence type="ECO:0000313" key="12">
    <source>
        <dbReference type="Proteomes" id="UP000004310"/>
    </source>
</evidence>
<dbReference type="Proteomes" id="UP000004310">
    <property type="component" value="Unassembled WGS sequence"/>
</dbReference>
<proteinExistence type="inferred from homology"/>
<keyword evidence="8" id="KW-0460">Magnesium</keyword>
<dbReference type="PANTHER" id="PTHR33571">
    <property type="entry name" value="SSL8005 PROTEIN"/>
    <property type="match status" value="1"/>
</dbReference>
<accession>Q0G2H0</accession>
<reference evidence="11 12" key="1">
    <citation type="journal article" date="2010" name="J. Bacteriol.">
        <title>Genome sequence of Fulvimarina pelagi HTCC2506T, a Mn(II)-oxidizing alphaproteobacterium possessing an aerobic anoxygenic photosynthetic gene cluster and Xanthorhodopsin.</title>
        <authorList>
            <person name="Kang I."/>
            <person name="Oh H.M."/>
            <person name="Lim S.I."/>
            <person name="Ferriera S."/>
            <person name="Giovannoni S.J."/>
            <person name="Cho J.C."/>
        </authorList>
    </citation>
    <scope>NUCLEOTIDE SEQUENCE [LARGE SCALE GENOMIC DNA]</scope>
    <source>
        <strain evidence="11 12">HTCC2506</strain>
    </source>
</reference>
<keyword evidence="2" id="KW-1277">Toxin-antitoxin system</keyword>
<keyword evidence="5" id="KW-0479">Metal-binding</keyword>
<evidence type="ECO:0000259" key="10">
    <source>
        <dbReference type="Pfam" id="PF01909"/>
    </source>
</evidence>
<keyword evidence="3" id="KW-0808">Transferase</keyword>
<evidence type="ECO:0000313" key="11">
    <source>
        <dbReference type="EMBL" id="EAU41228.1"/>
    </source>
</evidence>
<gene>
    <name evidence="11" type="ORF">FP2506_00635</name>
</gene>
<dbReference type="InterPro" id="IPR052038">
    <property type="entry name" value="Type-VII_TA_antitoxin"/>
</dbReference>
<organism evidence="11 12">
    <name type="scientific">Fulvimarina pelagi HTCC2506</name>
    <dbReference type="NCBI Taxonomy" id="314231"/>
    <lineage>
        <taxon>Bacteria</taxon>
        <taxon>Pseudomonadati</taxon>
        <taxon>Pseudomonadota</taxon>
        <taxon>Alphaproteobacteria</taxon>
        <taxon>Hyphomicrobiales</taxon>
        <taxon>Aurantimonadaceae</taxon>
        <taxon>Fulvimarina</taxon>
    </lineage>
</organism>
<feature type="domain" description="Polymerase nucleotidyl transferase" evidence="10">
    <location>
        <begin position="15"/>
        <end position="92"/>
    </location>
</feature>
<evidence type="ECO:0000256" key="6">
    <source>
        <dbReference type="ARBA" id="ARBA00022741"/>
    </source>
</evidence>
<keyword evidence="6" id="KW-0547">Nucleotide-binding</keyword>
<evidence type="ECO:0000256" key="3">
    <source>
        <dbReference type="ARBA" id="ARBA00022679"/>
    </source>
</evidence>
<dbReference type="CDD" id="cd05403">
    <property type="entry name" value="NT_KNTase_like"/>
    <property type="match status" value="1"/>
</dbReference>
<dbReference type="Pfam" id="PF01909">
    <property type="entry name" value="NTP_transf_2"/>
    <property type="match status" value="1"/>
</dbReference>
<dbReference type="STRING" id="217511.GCA_001463845_02067"/>
<evidence type="ECO:0000256" key="7">
    <source>
        <dbReference type="ARBA" id="ARBA00022840"/>
    </source>
</evidence>
<dbReference type="GO" id="GO:0005524">
    <property type="term" value="F:ATP binding"/>
    <property type="evidence" value="ECO:0007669"/>
    <property type="project" value="UniProtKB-KW"/>
</dbReference>
<evidence type="ECO:0000256" key="4">
    <source>
        <dbReference type="ARBA" id="ARBA00022695"/>
    </source>
</evidence>
<comment type="cofactor">
    <cofactor evidence="1">
        <name>Mg(2+)</name>
        <dbReference type="ChEBI" id="CHEBI:18420"/>
    </cofactor>
</comment>
<dbReference type="GO" id="GO:0016779">
    <property type="term" value="F:nucleotidyltransferase activity"/>
    <property type="evidence" value="ECO:0007669"/>
    <property type="project" value="UniProtKB-KW"/>
</dbReference>
<dbReference type="InterPro" id="IPR002934">
    <property type="entry name" value="Polymerase_NTP_transf_dom"/>
</dbReference>
<dbReference type="Gene3D" id="3.30.460.10">
    <property type="entry name" value="Beta Polymerase, domain 2"/>
    <property type="match status" value="1"/>
</dbReference>